<reference evidence="2 3" key="1">
    <citation type="submission" date="2023-12" db="EMBL/GenBank/DDBJ databases">
        <title>A high-quality genome assembly for Dillenia turbinata (Dilleniales).</title>
        <authorList>
            <person name="Chanderbali A."/>
        </authorList>
    </citation>
    <scope>NUCLEOTIDE SEQUENCE [LARGE SCALE GENOMIC DNA]</scope>
    <source>
        <strain evidence="2">LSX21</strain>
        <tissue evidence="2">Leaf</tissue>
    </source>
</reference>
<dbReference type="Proteomes" id="UP001370490">
    <property type="component" value="Unassembled WGS sequence"/>
</dbReference>
<comment type="caution">
    <text evidence="2">The sequence shown here is derived from an EMBL/GenBank/DDBJ whole genome shotgun (WGS) entry which is preliminary data.</text>
</comment>
<gene>
    <name evidence="2" type="ORF">RJ641_006053</name>
</gene>
<name>A0AAN8VHD8_9MAGN</name>
<organism evidence="2 3">
    <name type="scientific">Dillenia turbinata</name>
    <dbReference type="NCBI Taxonomy" id="194707"/>
    <lineage>
        <taxon>Eukaryota</taxon>
        <taxon>Viridiplantae</taxon>
        <taxon>Streptophyta</taxon>
        <taxon>Embryophyta</taxon>
        <taxon>Tracheophyta</taxon>
        <taxon>Spermatophyta</taxon>
        <taxon>Magnoliopsida</taxon>
        <taxon>eudicotyledons</taxon>
        <taxon>Gunneridae</taxon>
        <taxon>Pentapetalae</taxon>
        <taxon>Dilleniales</taxon>
        <taxon>Dilleniaceae</taxon>
        <taxon>Dillenia</taxon>
    </lineage>
</organism>
<evidence type="ECO:0000313" key="3">
    <source>
        <dbReference type="Proteomes" id="UP001370490"/>
    </source>
</evidence>
<evidence type="ECO:0000256" key="1">
    <source>
        <dbReference type="SAM" id="Phobius"/>
    </source>
</evidence>
<dbReference type="PANTHER" id="PTHR48040:SF45">
    <property type="entry name" value="PLEIOTROPIC DRUG RESISTANCE PROTEIN 1-LIKE"/>
    <property type="match status" value="1"/>
</dbReference>
<evidence type="ECO:0000313" key="2">
    <source>
        <dbReference type="EMBL" id="KAK6927462.1"/>
    </source>
</evidence>
<keyword evidence="3" id="KW-1185">Reference proteome</keyword>
<keyword evidence="1" id="KW-0472">Membrane</keyword>
<dbReference type="PANTHER" id="PTHR48040">
    <property type="entry name" value="PLEIOTROPIC DRUG RESISTANCE PROTEIN 1-LIKE ISOFORM X1"/>
    <property type="match status" value="1"/>
</dbReference>
<keyword evidence="1" id="KW-1133">Transmembrane helix</keyword>
<proteinExistence type="predicted"/>
<keyword evidence="1" id="KW-0812">Transmembrane</keyword>
<feature type="transmembrane region" description="Helical" evidence="1">
    <location>
        <begin position="236"/>
        <end position="259"/>
    </location>
</feature>
<dbReference type="EMBL" id="JBAMMX010000014">
    <property type="protein sequence ID" value="KAK6927462.1"/>
    <property type="molecule type" value="Genomic_DNA"/>
</dbReference>
<accession>A0AAN8VHD8</accession>
<protein>
    <submittedName>
        <fullName evidence="2">Uncharacterized protein</fullName>
    </submittedName>
</protein>
<sequence length="267" mass="30483">MEGGDAFKVGARISSARSARVSSARISSSSIWRNTGMDVFSRSSAAEDDEEALKWAALEKLPTYPRIRRGLLAEDEGKSREIAIETLGLEERRNLLDRLVKIAEEDNERFLLKLKEPLGKPQAIISKETLNERTASTTGEGIELAPREKSTSGEYFVYRFSEGHVMIEIPHVFVQTIVYAIIRIPVWWRWYYWICPVAWTIYGLVISQYGDIKHQLDTGETVEEFVKNYFGYKTEFIGVVAAVLVAICVLFTFIFAYSIKAFNFQKR</sequence>
<feature type="transmembrane region" description="Helical" evidence="1">
    <location>
        <begin position="190"/>
        <end position="210"/>
    </location>
</feature>
<dbReference type="AlphaFoldDB" id="A0AAN8VHD8"/>